<organism evidence="1 2">
    <name type="scientific">Billgrantia gudaonensis</name>
    <dbReference type="NCBI Taxonomy" id="376427"/>
    <lineage>
        <taxon>Bacteria</taxon>
        <taxon>Pseudomonadati</taxon>
        <taxon>Pseudomonadota</taxon>
        <taxon>Gammaproteobacteria</taxon>
        <taxon>Oceanospirillales</taxon>
        <taxon>Halomonadaceae</taxon>
        <taxon>Billgrantia</taxon>
    </lineage>
</organism>
<dbReference type="GO" id="GO:0003676">
    <property type="term" value="F:nucleic acid binding"/>
    <property type="evidence" value="ECO:0007669"/>
    <property type="project" value="InterPro"/>
</dbReference>
<dbReference type="AlphaFoldDB" id="A0A1G9ETS2"/>
<evidence type="ECO:0000313" key="2">
    <source>
        <dbReference type="Proteomes" id="UP000198525"/>
    </source>
</evidence>
<dbReference type="InterPro" id="IPR011856">
    <property type="entry name" value="tRNA_endonuc-like_dom_sf"/>
</dbReference>
<dbReference type="RefSeq" id="WP_089689219.1">
    <property type="nucleotide sequence ID" value="NZ_FNES01000035.1"/>
</dbReference>
<reference evidence="1 2" key="1">
    <citation type="submission" date="2016-10" db="EMBL/GenBank/DDBJ databases">
        <authorList>
            <person name="de Groot N.N."/>
        </authorList>
    </citation>
    <scope>NUCLEOTIDE SEQUENCE [LARGE SCALE GENOMIC DNA]</scope>
    <source>
        <strain evidence="1 2">CGMCC 1.6133</strain>
    </source>
</reference>
<protein>
    <recommendedName>
        <fullName evidence="3">PD(D/E)XK endonuclease domain-containing protein</fullName>
    </recommendedName>
</protein>
<accession>A0A1G9ETS2</accession>
<sequence length="173" mass="19238">MTKAKSQFVGAAGQYYVCYELARRGIHASLTVGNAPAVDIVAAKADGSRSLSIQVKTSRGAYRRQRYGREGCEWDVGAGAIGKHSPTLWYALVDLQKRSGQPPRVFIVPSFWVSEFVLPSFSRKVFFLPATAWELTEARWDRLVACLDGEPESDDFATHWPADRLVRWGVSNA</sequence>
<gene>
    <name evidence="1" type="ORF">SAMN04487954_1355</name>
</gene>
<dbReference type="Gene3D" id="3.40.1350.10">
    <property type="match status" value="1"/>
</dbReference>
<name>A0A1G9ETS2_9GAMM</name>
<dbReference type="EMBL" id="FNES01000035">
    <property type="protein sequence ID" value="SDK79405.1"/>
    <property type="molecule type" value="Genomic_DNA"/>
</dbReference>
<keyword evidence="2" id="KW-1185">Reference proteome</keyword>
<proteinExistence type="predicted"/>
<evidence type="ECO:0000313" key="1">
    <source>
        <dbReference type="EMBL" id="SDK79405.1"/>
    </source>
</evidence>
<dbReference type="Proteomes" id="UP000198525">
    <property type="component" value="Unassembled WGS sequence"/>
</dbReference>
<evidence type="ECO:0008006" key="3">
    <source>
        <dbReference type="Google" id="ProtNLM"/>
    </source>
</evidence>
<dbReference type="OrthoDB" id="7060296at2"/>